<dbReference type="GO" id="GO:0050660">
    <property type="term" value="F:flavin adenine dinucleotide binding"/>
    <property type="evidence" value="ECO:0007669"/>
    <property type="project" value="InterPro"/>
</dbReference>
<dbReference type="SUPFAM" id="SSF52402">
    <property type="entry name" value="Adenine nucleotide alpha hydrolases-like"/>
    <property type="match status" value="1"/>
</dbReference>
<dbReference type="SUPFAM" id="SSF52467">
    <property type="entry name" value="DHS-like NAD/FAD-binding domain"/>
    <property type="match status" value="1"/>
</dbReference>
<comment type="similarity">
    <text evidence="1">Belongs to the ETF alpha-subunit/FixB family.</text>
</comment>
<dbReference type="InterPro" id="IPR014729">
    <property type="entry name" value="Rossmann-like_a/b/a_fold"/>
</dbReference>
<dbReference type="PIRSF" id="PIRSF000089">
    <property type="entry name" value="Electra_flavoP_a"/>
    <property type="match status" value="1"/>
</dbReference>
<protein>
    <submittedName>
        <fullName evidence="10">Electron transfer flavoprotein subunit alpha/FixB family protein</fullName>
    </submittedName>
</protein>
<dbReference type="Gene3D" id="3.40.50.620">
    <property type="entry name" value="HUPs"/>
    <property type="match status" value="1"/>
</dbReference>
<dbReference type="AlphaFoldDB" id="A0A646KDI2"/>
<dbReference type="PROSITE" id="PS00696">
    <property type="entry name" value="ETF_ALPHA"/>
    <property type="match status" value="1"/>
</dbReference>
<evidence type="ECO:0000256" key="3">
    <source>
        <dbReference type="ARBA" id="ARBA00022448"/>
    </source>
</evidence>
<evidence type="ECO:0000256" key="6">
    <source>
        <dbReference type="ARBA" id="ARBA00022982"/>
    </source>
</evidence>
<feature type="binding site" evidence="8">
    <location>
        <begin position="250"/>
        <end position="254"/>
    </location>
    <ligand>
        <name>FAD</name>
        <dbReference type="ChEBI" id="CHEBI:57692"/>
    </ligand>
</feature>
<keyword evidence="5 8" id="KW-0274">FAD</keyword>
<dbReference type="Pfam" id="PF00766">
    <property type="entry name" value="ETF_alpha"/>
    <property type="match status" value="1"/>
</dbReference>
<feature type="binding site" evidence="8">
    <location>
        <begin position="267"/>
        <end position="274"/>
    </location>
    <ligand>
        <name>FAD</name>
        <dbReference type="ChEBI" id="CHEBI:57692"/>
    </ligand>
</feature>
<dbReference type="InterPro" id="IPR001308">
    <property type="entry name" value="ETF_a/FixB"/>
</dbReference>
<proteinExistence type="inferred from homology"/>
<sequence>MAEVVVYVDHVDGAVRKPTLELVTLAQRLGEPVAVVLAAPGDGLDPAVALLAEHGATRILTVRAGEFAAHPVVARADALQAACAHVTPAAVLVPSSPEGKEIAALLAVRTGSGLLTDAVDVENSGEGPVAVQSVFAASFTTRSRVTRGIPVITVKPNAAPVEPAPAAGVVEELEAVFSERATAVRVVSSTPREATGRPELTEAAIVVSGGRGVGGADNFALIEALADSLGAAVGASRAAVDAGWYPHSHQVGQTGKSVSPQLYIASGISGAIQHRAGMQTSKTIVAVNKDAEAPIFDLADYGVVGDLFTVLPQLTEEINNRKA</sequence>
<dbReference type="GO" id="GO:0033539">
    <property type="term" value="P:fatty acid beta-oxidation using acyl-CoA dehydrogenase"/>
    <property type="evidence" value="ECO:0007669"/>
    <property type="project" value="TreeGrafter"/>
</dbReference>
<evidence type="ECO:0000256" key="7">
    <source>
        <dbReference type="ARBA" id="ARBA00025649"/>
    </source>
</evidence>
<evidence type="ECO:0000256" key="4">
    <source>
        <dbReference type="ARBA" id="ARBA00022630"/>
    </source>
</evidence>
<dbReference type="InterPro" id="IPR014731">
    <property type="entry name" value="ETF_asu_C"/>
</dbReference>
<gene>
    <name evidence="10" type="ORF">FF041_07390</name>
</gene>
<dbReference type="InterPro" id="IPR029035">
    <property type="entry name" value="DHS-like_NAD/FAD-binding_dom"/>
</dbReference>
<dbReference type="RefSeq" id="WP_153521543.1">
    <property type="nucleotide sequence ID" value="NZ_VCLA01000061.1"/>
</dbReference>
<keyword evidence="6" id="KW-0249">Electron transport</keyword>
<dbReference type="OrthoDB" id="9770286at2"/>
<accession>A0A646KDI2</accession>
<comment type="function">
    <text evidence="7">The electron transfer flavoprotein serves as a specific electron acceptor for other dehydrogenases. It transfers the electrons to the main respiratory chain via ETF-ubiquinone oxidoreductase (ETF dehydrogenase).</text>
</comment>
<dbReference type="Proteomes" id="UP000419138">
    <property type="component" value="Unassembled WGS sequence"/>
</dbReference>
<dbReference type="Pfam" id="PF01012">
    <property type="entry name" value="ETF"/>
    <property type="match status" value="1"/>
</dbReference>
<evidence type="ECO:0000259" key="9">
    <source>
        <dbReference type="SMART" id="SM00893"/>
    </source>
</evidence>
<evidence type="ECO:0000256" key="2">
    <source>
        <dbReference type="ARBA" id="ARBA00011355"/>
    </source>
</evidence>
<dbReference type="Gene3D" id="3.40.50.1220">
    <property type="entry name" value="TPP-binding domain"/>
    <property type="match status" value="1"/>
</dbReference>
<name>A0A646KDI2_STRJU</name>
<keyword evidence="4" id="KW-0285">Flavoprotein</keyword>
<evidence type="ECO:0000256" key="5">
    <source>
        <dbReference type="ARBA" id="ARBA00022827"/>
    </source>
</evidence>
<evidence type="ECO:0000256" key="1">
    <source>
        <dbReference type="ARBA" id="ARBA00005817"/>
    </source>
</evidence>
<evidence type="ECO:0000313" key="11">
    <source>
        <dbReference type="Proteomes" id="UP000419138"/>
    </source>
</evidence>
<feature type="binding site" evidence="8">
    <location>
        <position position="211"/>
    </location>
    <ligand>
        <name>FAD</name>
        <dbReference type="ChEBI" id="CHEBI:57692"/>
    </ligand>
</feature>
<dbReference type="PANTHER" id="PTHR43153:SF1">
    <property type="entry name" value="ELECTRON TRANSFER FLAVOPROTEIN SUBUNIT ALPHA, MITOCHONDRIAL"/>
    <property type="match status" value="1"/>
</dbReference>
<keyword evidence="3" id="KW-0813">Transport</keyword>
<feature type="binding site" evidence="8">
    <location>
        <position position="288"/>
    </location>
    <ligand>
        <name>FAD</name>
        <dbReference type="ChEBI" id="CHEBI:57692"/>
    </ligand>
</feature>
<comment type="cofactor">
    <cofactor evidence="8">
        <name>FAD</name>
        <dbReference type="ChEBI" id="CHEBI:57692"/>
    </cofactor>
    <text evidence="8">Binds 1 FAD per dimer.</text>
</comment>
<dbReference type="FunFam" id="3.40.50.1220:FF:000001">
    <property type="entry name" value="Electron transfer flavoprotein, alpha subunit"/>
    <property type="match status" value="1"/>
</dbReference>
<dbReference type="InterPro" id="IPR014730">
    <property type="entry name" value="ETF_a/b_N"/>
</dbReference>
<comment type="caution">
    <text evidence="10">The sequence shown here is derived from an EMBL/GenBank/DDBJ whole genome shotgun (WGS) entry which is preliminary data.</text>
</comment>
<organism evidence="10 11">
    <name type="scientific">Streptomyces jumonjinensis</name>
    <dbReference type="NCBI Taxonomy" id="1945"/>
    <lineage>
        <taxon>Bacteria</taxon>
        <taxon>Bacillati</taxon>
        <taxon>Actinomycetota</taxon>
        <taxon>Actinomycetes</taxon>
        <taxon>Kitasatosporales</taxon>
        <taxon>Streptomycetaceae</taxon>
        <taxon>Streptomyces</taxon>
    </lineage>
</organism>
<feature type="binding site" evidence="8">
    <location>
        <begin position="236"/>
        <end position="237"/>
    </location>
    <ligand>
        <name>FAD</name>
        <dbReference type="ChEBI" id="CHEBI:57692"/>
    </ligand>
</feature>
<dbReference type="EMBL" id="VCLA01000061">
    <property type="protein sequence ID" value="MQT00047.1"/>
    <property type="molecule type" value="Genomic_DNA"/>
</dbReference>
<evidence type="ECO:0000313" key="10">
    <source>
        <dbReference type="EMBL" id="MQT00047.1"/>
    </source>
</evidence>
<dbReference type="PANTHER" id="PTHR43153">
    <property type="entry name" value="ELECTRON TRANSFER FLAVOPROTEIN ALPHA"/>
    <property type="match status" value="1"/>
</dbReference>
<evidence type="ECO:0000256" key="8">
    <source>
        <dbReference type="PIRSR" id="PIRSR000089-1"/>
    </source>
</evidence>
<comment type="subunit">
    <text evidence="2">Heterodimer of an alpha and a beta subunit.</text>
</comment>
<dbReference type="SMART" id="SM00893">
    <property type="entry name" value="ETF"/>
    <property type="match status" value="1"/>
</dbReference>
<reference evidence="10 11" key="1">
    <citation type="submission" date="2019-05" db="EMBL/GenBank/DDBJ databases">
        <title>Comparative genomics and metabolomics analyses of clavulanic acid producing Streptomyces species provides insight into specialized metabolism and evolution of beta-lactam biosynthetic gene clusters.</title>
        <authorList>
            <person name="Moore M.A."/>
            <person name="Cruz-Morales P."/>
            <person name="Barona Gomez F."/>
            <person name="Kapil T."/>
        </authorList>
    </citation>
    <scope>NUCLEOTIDE SEQUENCE [LARGE SCALE GENOMIC DNA]</scope>
    <source>
        <strain evidence="10 11">NRRL 5741</strain>
    </source>
</reference>
<dbReference type="InterPro" id="IPR018206">
    <property type="entry name" value="ETF_asu_C_CS"/>
</dbReference>
<feature type="domain" description="Electron transfer flavoprotein alpha/beta-subunit N-terminal" evidence="9">
    <location>
        <begin position="4"/>
        <end position="190"/>
    </location>
</feature>
<dbReference type="GO" id="GO:0009055">
    <property type="term" value="F:electron transfer activity"/>
    <property type="evidence" value="ECO:0007669"/>
    <property type="project" value="InterPro"/>
</dbReference>
<keyword evidence="11" id="KW-1185">Reference proteome</keyword>